<name>A0A9N7YXQ9_PLEPL</name>
<reference evidence="2" key="1">
    <citation type="submission" date="2020-03" db="EMBL/GenBank/DDBJ databases">
        <authorList>
            <person name="Weist P."/>
        </authorList>
    </citation>
    <scope>NUCLEOTIDE SEQUENCE</scope>
</reference>
<organism evidence="2 3">
    <name type="scientific">Pleuronectes platessa</name>
    <name type="common">European plaice</name>
    <dbReference type="NCBI Taxonomy" id="8262"/>
    <lineage>
        <taxon>Eukaryota</taxon>
        <taxon>Metazoa</taxon>
        <taxon>Chordata</taxon>
        <taxon>Craniata</taxon>
        <taxon>Vertebrata</taxon>
        <taxon>Euteleostomi</taxon>
        <taxon>Actinopterygii</taxon>
        <taxon>Neopterygii</taxon>
        <taxon>Teleostei</taxon>
        <taxon>Neoteleostei</taxon>
        <taxon>Acanthomorphata</taxon>
        <taxon>Carangaria</taxon>
        <taxon>Pleuronectiformes</taxon>
        <taxon>Pleuronectoidei</taxon>
        <taxon>Pleuronectidae</taxon>
        <taxon>Pleuronectes</taxon>
    </lineage>
</organism>
<comment type="caution">
    <text evidence="2">The sequence shown here is derived from an EMBL/GenBank/DDBJ whole genome shotgun (WGS) entry which is preliminary data.</text>
</comment>
<proteinExistence type="predicted"/>
<feature type="region of interest" description="Disordered" evidence="1">
    <location>
        <begin position="114"/>
        <end position="136"/>
    </location>
</feature>
<evidence type="ECO:0000256" key="1">
    <source>
        <dbReference type="SAM" id="MobiDB-lite"/>
    </source>
</evidence>
<dbReference type="Proteomes" id="UP001153269">
    <property type="component" value="Unassembled WGS sequence"/>
</dbReference>
<gene>
    <name evidence="2" type="ORF">PLEPLA_LOCUS36024</name>
</gene>
<dbReference type="EMBL" id="CADEAL010003975">
    <property type="protein sequence ID" value="CAB1448370.1"/>
    <property type="molecule type" value="Genomic_DNA"/>
</dbReference>
<sequence length="206" mass="22517">MDLLVAQSKDSLRELHTIYEPIGCRLTSQLLQPPLFRLTQISSSVQGHSVVLTPPPPLLLVSLLGLCQAPSIDSAPPACVSPPPVTTVEQADMDLSQDKAKHKSCKRQQILKTEPVGGSEPWHRTSTQKRPLPNRESYEVDTVSVLLLSLGKAGSGPRRRKEKERGKEEPALENMARSKIRFTAEVQGDAVFGPSPFVRCHEAAGL</sequence>
<evidence type="ECO:0000313" key="3">
    <source>
        <dbReference type="Proteomes" id="UP001153269"/>
    </source>
</evidence>
<protein>
    <submittedName>
        <fullName evidence="2">Uncharacterized protein</fullName>
    </submittedName>
</protein>
<accession>A0A9N7YXQ9</accession>
<keyword evidence="3" id="KW-1185">Reference proteome</keyword>
<dbReference type="AlphaFoldDB" id="A0A9N7YXQ9"/>
<feature type="region of interest" description="Disordered" evidence="1">
    <location>
        <begin position="151"/>
        <end position="176"/>
    </location>
</feature>
<evidence type="ECO:0000313" key="2">
    <source>
        <dbReference type="EMBL" id="CAB1448370.1"/>
    </source>
</evidence>